<organism evidence="2">
    <name type="scientific">Mediterraneibacter gnavus</name>
    <name type="common">Ruminococcus gnavus</name>
    <dbReference type="NCBI Taxonomy" id="33038"/>
    <lineage>
        <taxon>Bacteria</taxon>
        <taxon>Bacillati</taxon>
        <taxon>Bacillota</taxon>
        <taxon>Clostridia</taxon>
        <taxon>Lachnospirales</taxon>
        <taxon>Lachnospiraceae</taxon>
        <taxon>Mediterraneibacter</taxon>
    </lineage>
</organism>
<reference evidence="2" key="1">
    <citation type="submission" date="2019-11" db="EMBL/GenBank/DDBJ databases">
        <authorList>
            <person name="Feng L."/>
        </authorList>
    </citation>
    <scope>NUCLEOTIDE SEQUENCE</scope>
    <source>
        <strain evidence="2">RgnavusLFYP36</strain>
    </source>
</reference>
<keyword evidence="1" id="KW-1133">Transmembrane helix</keyword>
<feature type="transmembrane region" description="Helical" evidence="1">
    <location>
        <begin position="12"/>
        <end position="34"/>
    </location>
</feature>
<accession>A0A6N3H2C5</accession>
<protein>
    <submittedName>
        <fullName evidence="2">Uncharacterized protein</fullName>
    </submittedName>
</protein>
<name>A0A6N3H2C5_MEDGN</name>
<evidence type="ECO:0000256" key="1">
    <source>
        <dbReference type="SAM" id="Phobius"/>
    </source>
</evidence>
<evidence type="ECO:0000313" key="2">
    <source>
        <dbReference type="EMBL" id="VYU70069.1"/>
    </source>
</evidence>
<keyword evidence="1" id="KW-0812">Transmembrane</keyword>
<proteinExistence type="predicted"/>
<keyword evidence="1" id="KW-0472">Membrane</keyword>
<dbReference type="AlphaFoldDB" id="A0A6N3H2C5"/>
<sequence length="40" mass="4463">MGGIKSVVSMGYAVLFVILLYLVGIGISSLIQYIKKKFRR</sequence>
<gene>
    <name evidence="2" type="ORF">RGLFYP36_02733</name>
</gene>
<dbReference type="EMBL" id="CACRUU010000111">
    <property type="protein sequence ID" value="VYU70069.1"/>
    <property type="molecule type" value="Genomic_DNA"/>
</dbReference>